<reference evidence="4 5" key="1">
    <citation type="submission" date="2017-12" db="EMBL/GenBank/DDBJ databases">
        <title>Complete genome sequence of Herbivorax saccincola GGR1, a novel Cellulosome-producing hydrolytic bacterium in a thermophilic biogas plant, established by Illumina and Nanopore MinION sequencing.</title>
        <authorList>
            <person name="Pechtl A."/>
            <person name="Ruckert C."/>
            <person name="Koeck D.E."/>
            <person name="Maus I."/>
            <person name="Winkler A."/>
            <person name="Kalinowski J."/>
            <person name="Puhler A."/>
            <person name="Schwarz W.W."/>
            <person name="Zverlov V.V."/>
            <person name="Schluter A."/>
            <person name="Liebl W."/>
        </authorList>
    </citation>
    <scope>NUCLEOTIDE SEQUENCE [LARGE SCALE GENOMIC DNA]</scope>
    <source>
        <strain evidence="5">SR1</strain>
    </source>
</reference>
<dbReference type="RefSeq" id="WP_101302589.1">
    <property type="nucleotide sequence ID" value="NZ_CP025197.1"/>
</dbReference>
<protein>
    <submittedName>
        <fullName evidence="4">Transglutaminase-like superfamily protein</fullName>
    </submittedName>
</protein>
<keyword evidence="2" id="KW-0812">Transmembrane</keyword>
<dbReference type="SMART" id="SM00460">
    <property type="entry name" value="TGc"/>
    <property type="match status" value="1"/>
</dbReference>
<organism evidence="4 5">
    <name type="scientific">Acetivibrio saccincola</name>
    <dbReference type="NCBI Taxonomy" id="1677857"/>
    <lineage>
        <taxon>Bacteria</taxon>
        <taxon>Bacillati</taxon>
        <taxon>Bacillota</taxon>
        <taxon>Clostridia</taxon>
        <taxon>Eubacteriales</taxon>
        <taxon>Oscillospiraceae</taxon>
        <taxon>Acetivibrio</taxon>
    </lineage>
</organism>
<feature type="domain" description="Transglutaminase-like" evidence="3">
    <location>
        <begin position="365"/>
        <end position="433"/>
    </location>
</feature>
<dbReference type="Gene3D" id="3.10.620.30">
    <property type="match status" value="1"/>
</dbReference>
<evidence type="ECO:0000259" key="3">
    <source>
        <dbReference type="SMART" id="SM00460"/>
    </source>
</evidence>
<dbReference type="AlphaFoldDB" id="A0A2K9ENQ8"/>
<evidence type="ECO:0000256" key="1">
    <source>
        <dbReference type="SAM" id="MobiDB-lite"/>
    </source>
</evidence>
<keyword evidence="5" id="KW-1185">Reference proteome</keyword>
<dbReference type="PANTHER" id="PTHR42736">
    <property type="entry name" value="PROTEIN-GLUTAMINE GAMMA-GLUTAMYLTRANSFERASE"/>
    <property type="match status" value="1"/>
</dbReference>
<dbReference type="SUPFAM" id="SSF54001">
    <property type="entry name" value="Cysteine proteinases"/>
    <property type="match status" value="1"/>
</dbReference>
<keyword evidence="2" id="KW-0472">Membrane</keyword>
<dbReference type="EMBL" id="CP025197">
    <property type="protein sequence ID" value="AUG58261.1"/>
    <property type="molecule type" value="Genomic_DNA"/>
</dbReference>
<feature type="region of interest" description="Disordered" evidence="1">
    <location>
        <begin position="47"/>
        <end position="99"/>
    </location>
</feature>
<dbReference type="Proteomes" id="UP000233534">
    <property type="component" value="Chromosome"/>
</dbReference>
<feature type="transmembrane region" description="Helical" evidence="2">
    <location>
        <begin position="12"/>
        <end position="36"/>
    </location>
</feature>
<accession>A0A2K9ENQ8</accession>
<evidence type="ECO:0000313" key="4">
    <source>
        <dbReference type="EMBL" id="AUG58261.1"/>
    </source>
</evidence>
<dbReference type="InterPro" id="IPR038765">
    <property type="entry name" value="Papain-like_cys_pep_sf"/>
</dbReference>
<feature type="transmembrane region" description="Helical" evidence="2">
    <location>
        <begin position="660"/>
        <end position="679"/>
    </location>
</feature>
<dbReference type="PANTHER" id="PTHR42736:SF1">
    <property type="entry name" value="PROTEIN-GLUTAMINE GAMMA-GLUTAMYLTRANSFERASE"/>
    <property type="match status" value="1"/>
</dbReference>
<evidence type="ECO:0000313" key="5">
    <source>
        <dbReference type="Proteomes" id="UP000233534"/>
    </source>
</evidence>
<proteinExistence type="predicted"/>
<dbReference type="Pfam" id="PF01841">
    <property type="entry name" value="Transglut_core"/>
    <property type="match status" value="1"/>
</dbReference>
<keyword evidence="2" id="KW-1133">Transmembrane helix</keyword>
<sequence length="869" mass="99245">MDTNKSSIKNNLIKLVLFFLVALLSIFLIMTAVSMFSLPAPDVAGVGGNNNSMDDNGDTENSKDRDGEYFGQPDDDKKEEEEETAGYEEENLNNQDGDIEDFNHWKEQARERKDEVFNPSFGENYAQEEENKSLLPDAGNINDDFFNGTPNIDISGNRNGDGIPFGGDGLGNSIIADEEKSGHIPVLEVLGEPNFPFLKVMVMENYYKNRWLINTEEEPELKLMIGVEMEENFSKNSVKIKPVEPASGNLPVLSGNIELKYRHALLKYENTGIYVAENPVETFYEMVYTVPPTEEKLRNAKVSKSHYEISYSKEMEALLDTIIENCNSDYEAIKFVEEYLLNNYILDNSVINNYGDNDGIHSFLFEGEKIGNSLDFLSAYAFILRAIGIPCRLAIGYRIDDTKPYQIVYGDQRYIYPEIKFEEYGWIPMDVFPSYPFYTPPESTVTEITHADPVAKRGTSFNVRGRVRDSHGRLLDGMQVLIYLKEEKDAPCLSYTKANVENGYFEVECDVKEQTGPGKYHVIAELLENDLYRTSSSDPELKVVTDTHLEIYSESTIIGTTFKIEGKITDVFSGEGLENFPINIKFDGIDIFEEVYSEEGGKFSKNIKIQIPDNLSPIKKMFFAKKYSLSYNANFYGTEFYYPSNVSVNLIVWKLMPLRILLAIILLLLSVAAIVFLIIKTKSMQLFKKPELALADGENTHLPLSDFSYVADRKRGRMKLFVEFPLIKENFPDVWGVGDTLLVRFVDERGNFCEKQLTFHKKGKYTINVSEKNTLLSSRQLKIVIYREEIIYSGQKFLKDILGKDIKISATMTLREICLSLKSKIPESKYKILEKIFVILEKSVYSLDVIDRNDYEMFLNAIENYKNQL</sequence>
<dbReference type="InterPro" id="IPR052901">
    <property type="entry name" value="Bact_TGase-like"/>
</dbReference>
<dbReference type="KEGG" id="hsc:HVS_11870"/>
<feature type="compositionally biased region" description="Acidic residues" evidence="1">
    <location>
        <begin position="77"/>
        <end position="91"/>
    </location>
</feature>
<dbReference type="InterPro" id="IPR002931">
    <property type="entry name" value="Transglutaminase-like"/>
</dbReference>
<evidence type="ECO:0000256" key="2">
    <source>
        <dbReference type="SAM" id="Phobius"/>
    </source>
</evidence>
<gene>
    <name evidence="4" type="ORF">HVS_11870</name>
</gene>
<name>A0A2K9ENQ8_9FIRM</name>